<organism evidence="8 9">
    <name type="scientific">Haloferax marinum</name>
    <dbReference type="NCBI Taxonomy" id="2666143"/>
    <lineage>
        <taxon>Archaea</taxon>
        <taxon>Methanobacteriati</taxon>
        <taxon>Methanobacteriota</taxon>
        <taxon>Stenosarchaea group</taxon>
        <taxon>Halobacteria</taxon>
        <taxon>Halobacteriales</taxon>
        <taxon>Haloferacaceae</taxon>
        <taxon>Haloferax</taxon>
    </lineage>
</organism>
<feature type="transmembrane region" description="Helical" evidence="6">
    <location>
        <begin position="377"/>
        <end position="400"/>
    </location>
</feature>
<dbReference type="Proteomes" id="UP000443423">
    <property type="component" value="Unassembled WGS sequence"/>
</dbReference>
<dbReference type="OrthoDB" id="170372at2157"/>
<keyword evidence="2" id="KW-1003">Cell membrane</keyword>
<evidence type="ECO:0000256" key="2">
    <source>
        <dbReference type="ARBA" id="ARBA00022475"/>
    </source>
</evidence>
<evidence type="ECO:0000259" key="7">
    <source>
        <dbReference type="Pfam" id="PF02687"/>
    </source>
</evidence>
<dbReference type="Pfam" id="PF02687">
    <property type="entry name" value="FtsX"/>
    <property type="match status" value="1"/>
</dbReference>
<dbReference type="InterPro" id="IPR051125">
    <property type="entry name" value="ABC-4/HrtB_transporter"/>
</dbReference>
<accession>A0A6A8G9Q7</accession>
<keyword evidence="9" id="KW-1185">Reference proteome</keyword>
<dbReference type="PANTHER" id="PTHR43738:SF2">
    <property type="entry name" value="ABC TRANSPORTER PERMEASE"/>
    <property type="match status" value="1"/>
</dbReference>
<dbReference type="PANTHER" id="PTHR43738">
    <property type="entry name" value="ABC TRANSPORTER, MEMBRANE PROTEIN"/>
    <property type="match status" value="1"/>
</dbReference>
<reference evidence="8 9" key="1">
    <citation type="submission" date="2019-11" db="EMBL/GenBank/DDBJ databases">
        <title>Whole genome sequence of Haloferax sp. MBLA0078.</title>
        <authorList>
            <person name="Seo M.-J."/>
            <person name="Cho E.-S."/>
        </authorList>
    </citation>
    <scope>NUCLEOTIDE SEQUENCE [LARGE SCALE GENOMIC DNA]</scope>
    <source>
        <strain evidence="8 9">MBLA0078</strain>
    </source>
</reference>
<keyword evidence="3 6" id="KW-0812">Transmembrane</keyword>
<feature type="transmembrane region" description="Helical" evidence="6">
    <location>
        <begin position="31"/>
        <end position="55"/>
    </location>
</feature>
<keyword evidence="5 6" id="KW-0472">Membrane</keyword>
<evidence type="ECO:0000256" key="1">
    <source>
        <dbReference type="ARBA" id="ARBA00004651"/>
    </source>
</evidence>
<evidence type="ECO:0000256" key="5">
    <source>
        <dbReference type="ARBA" id="ARBA00023136"/>
    </source>
</evidence>
<evidence type="ECO:0000256" key="4">
    <source>
        <dbReference type="ARBA" id="ARBA00022989"/>
    </source>
</evidence>
<name>A0A6A8G9Q7_9EURY</name>
<feature type="transmembrane region" description="Helical" evidence="6">
    <location>
        <begin position="331"/>
        <end position="356"/>
    </location>
</feature>
<dbReference type="AlphaFoldDB" id="A0A6A8G9Q7"/>
<sequence length="412" mass="42849">MSHNLRRLTGVIRLGVARFVGRLFGGDSRQLWSSIAGVAFAVMLMTTVGGISLGLASQSAIESEDVDYWVVPDAASESAIAVSVDAPRLGGVHAVTDQLNADDRIDYSTPVLIRVLKLSNPQTDTNEYILVAGVVPDSNSRSILGLPTGSLEPGDPHYANGQYTGPWTGEVVLSAGAAELLGAEQGTQLFPKSGSGIDKSFTVADVAESEYTTGVGEVPVALVHLSEAQALSGATNGDQADQILVSTDNAGVASDIEQLYPQTNVVKRTGFAQEQLSSSSLSLAIAVGAVLTAFVVGTLFVATMMGLEVLAERTSLATLAAIGYSSGSRSLLLVVETLSVTLIGAIIGLVLGMGGIELTNILSEKYLGIASVARFDPLLIAAAFVISIFIGVFASIYPVWLSHRANPVEVLQ</sequence>
<keyword evidence="4 6" id="KW-1133">Transmembrane helix</keyword>
<dbReference type="InterPro" id="IPR003838">
    <property type="entry name" value="ABC3_permease_C"/>
</dbReference>
<feature type="transmembrane region" description="Helical" evidence="6">
    <location>
        <begin position="283"/>
        <end position="311"/>
    </location>
</feature>
<dbReference type="GO" id="GO:0005886">
    <property type="term" value="C:plasma membrane"/>
    <property type="evidence" value="ECO:0007669"/>
    <property type="project" value="UniProtKB-SubCell"/>
</dbReference>
<feature type="domain" description="ABC3 transporter permease C-terminal" evidence="7">
    <location>
        <begin position="290"/>
        <end position="407"/>
    </location>
</feature>
<evidence type="ECO:0000313" key="9">
    <source>
        <dbReference type="Proteomes" id="UP000443423"/>
    </source>
</evidence>
<evidence type="ECO:0000313" key="8">
    <source>
        <dbReference type="EMBL" id="MRW97312.1"/>
    </source>
</evidence>
<evidence type="ECO:0000256" key="6">
    <source>
        <dbReference type="SAM" id="Phobius"/>
    </source>
</evidence>
<comment type="subcellular location">
    <subcellularLocation>
        <location evidence="1">Cell membrane</location>
        <topology evidence="1">Multi-pass membrane protein</topology>
    </subcellularLocation>
</comment>
<protein>
    <submittedName>
        <fullName evidence="8">FtsX-like permease family protein</fullName>
    </submittedName>
</protein>
<dbReference type="EMBL" id="WKJQ01000001">
    <property type="protein sequence ID" value="MRW97312.1"/>
    <property type="molecule type" value="Genomic_DNA"/>
</dbReference>
<gene>
    <name evidence="8" type="ORF">GJR99_12110</name>
</gene>
<evidence type="ECO:0000256" key="3">
    <source>
        <dbReference type="ARBA" id="ARBA00022692"/>
    </source>
</evidence>
<proteinExistence type="predicted"/>
<comment type="caution">
    <text evidence="8">The sequence shown here is derived from an EMBL/GenBank/DDBJ whole genome shotgun (WGS) entry which is preliminary data.</text>
</comment>